<feature type="region of interest" description="Disordered" evidence="1">
    <location>
        <begin position="143"/>
        <end position="173"/>
    </location>
</feature>
<feature type="transmembrane region" description="Helical" evidence="2">
    <location>
        <begin position="451"/>
        <end position="469"/>
    </location>
</feature>
<keyword evidence="2" id="KW-0812">Transmembrane</keyword>
<dbReference type="RefSeq" id="XP_022157899.1">
    <property type="nucleotide sequence ID" value="XM_022302207.1"/>
</dbReference>
<dbReference type="Proteomes" id="UP000504603">
    <property type="component" value="Unplaced"/>
</dbReference>
<reference evidence="4" key="1">
    <citation type="submission" date="2025-08" db="UniProtKB">
        <authorList>
            <consortium name="RefSeq"/>
        </authorList>
    </citation>
    <scope>IDENTIFICATION</scope>
    <source>
        <strain evidence="4">OHB3-1</strain>
    </source>
</reference>
<feature type="compositionally biased region" description="Polar residues" evidence="1">
    <location>
        <begin position="101"/>
        <end position="113"/>
    </location>
</feature>
<dbReference type="GeneID" id="111024506"/>
<accession>A0A6J1DXV9</accession>
<organism evidence="3 4">
    <name type="scientific">Momordica charantia</name>
    <name type="common">Bitter gourd</name>
    <name type="synonym">Balsam pear</name>
    <dbReference type="NCBI Taxonomy" id="3673"/>
    <lineage>
        <taxon>Eukaryota</taxon>
        <taxon>Viridiplantae</taxon>
        <taxon>Streptophyta</taxon>
        <taxon>Embryophyta</taxon>
        <taxon>Tracheophyta</taxon>
        <taxon>Spermatophyta</taxon>
        <taxon>Magnoliopsida</taxon>
        <taxon>eudicotyledons</taxon>
        <taxon>Gunneridae</taxon>
        <taxon>Pentapetalae</taxon>
        <taxon>rosids</taxon>
        <taxon>fabids</taxon>
        <taxon>Cucurbitales</taxon>
        <taxon>Cucurbitaceae</taxon>
        <taxon>Momordiceae</taxon>
        <taxon>Momordica</taxon>
    </lineage>
</organism>
<evidence type="ECO:0000256" key="1">
    <source>
        <dbReference type="SAM" id="MobiDB-lite"/>
    </source>
</evidence>
<keyword evidence="2" id="KW-0472">Membrane</keyword>
<keyword evidence="3" id="KW-1185">Reference proteome</keyword>
<dbReference type="OrthoDB" id="206869at2759"/>
<feature type="region of interest" description="Disordered" evidence="1">
    <location>
        <begin position="32"/>
        <end position="71"/>
    </location>
</feature>
<evidence type="ECO:0000313" key="4">
    <source>
        <dbReference type="RefSeq" id="XP_022157899.1"/>
    </source>
</evidence>
<evidence type="ECO:0000313" key="3">
    <source>
        <dbReference type="Proteomes" id="UP000504603"/>
    </source>
</evidence>
<dbReference type="PANTHER" id="PTHR35482">
    <property type="entry name" value="CYTOCHROME C OXIDASE SUBUNIT"/>
    <property type="match status" value="1"/>
</dbReference>
<dbReference type="PANTHER" id="PTHR35482:SF1">
    <property type="entry name" value="CYTOCHROME C OXIDASE SUBUNIT"/>
    <property type="match status" value="1"/>
</dbReference>
<feature type="compositionally biased region" description="Low complexity" evidence="1">
    <location>
        <begin position="32"/>
        <end position="42"/>
    </location>
</feature>
<evidence type="ECO:0000256" key="2">
    <source>
        <dbReference type="SAM" id="Phobius"/>
    </source>
</evidence>
<dbReference type="AlphaFoldDB" id="A0A6J1DXV9"/>
<name>A0A6J1DXV9_MOMCH</name>
<sequence length="473" mass="52082">MASVSPSCLSSLKTISPSKHSLFIFRSSKQPFPSKSLKFSSSPNPPNPETPQPNSPEIVSDAAPPPIDPVKLAFERAKAYRKLAQPNSNLKFEQEPGEGSEGNSVGTAQSGLSNFDGADEQRKMQGGVEIAMENADEYKGETRDAIDGKNSGEVYTNPGLKGREGQKLGNKHKVDKKGELSISNIDFMGLGFADKKKTRGMPAGLVPVADPFSTEDLPEVEIIVGDMSNFDDEPAMETKLIQEDDSDLYKPKVSTWGVFPRPGNISKTFGGGRTIRPGEVLETDEEKTAKEARTRELIAAYKKKFGLSIDAKLKSECEEALKEGDLLMSVGKLSDALPYYETIMDKLNFQSELHGIAAMQWSICQDSLNRSNEAREMYEKLQSHPNPRVSKKARQFMFSFQAMEMMKVTTSSSFLSNNSGYQSYFEAFLENKLDNSIKDTGIGEGVLNQSLPYIIFLLSPILLVLLAAVQKRI</sequence>
<feature type="compositionally biased region" description="Pro residues" evidence="1">
    <location>
        <begin position="43"/>
        <end position="54"/>
    </location>
</feature>
<proteinExistence type="predicted"/>
<keyword evidence="2" id="KW-1133">Transmembrane helix</keyword>
<feature type="region of interest" description="Disordered" evidence="1">
    <location>
        <begin position="83"/>
        <end position="119"/>
    </location>
</feature>
<gene>
    <name evidence="4" type="primary">LOC111024506</name>
</gene>
<dbReference type="KEGG" id="mcha:111024506"/>
<protein>
    <submittedName>
        <fullName evidence="4">Uncharacterized protein LOC111024506</fullName>
    </submittedName>
</protein>